<dbReference type="InterPro" id="IPR033031">
    <property type="entry name" value="Scc2/Nipped-B"/>
</dbReference>
<dbReference type="Proteomes" id="UP000000305">
    <property type="component" value="Unassembled WGS sequence"/>
</dbReference>
<dbReference type="InParanoid" id="E9HJ28"/>
<name>E9HJ28_DAPPU</name>
<dbReference type="GO" id="GO:0061775">
    <property type="term" value="F:cohesin loader activity"/>
    <property type="evidence" value="ECO:0007669"/>
    <property type="project" value="InterPro"/>
</dbReference>
<organism evidence="1 2">
    <name type="scientific">Daphnia pulex</name>
    <name type="common">Water flea</name>
    <dbReference type="NCBI Taxonomy" id="6669"/>
    <lineage>
        <taxon>Eukaryota</taxon>
        <taxon>Metazoa</taxon>
        <taxon>Ecdysozoa</taxon>
        <taxon>Arthropoda</taxon>
        <taxon>Crustacea</taxon>
        <taxon>Branchiopoda</taxon>
        <taxon>Diplostraca</taxon>
        <taxon>Cladocera</taxon>
        <taxon>Anomopoda</taxon>
        <taxon>Daphniidae</taxon>
        <taxon>Daphnia</taxon>
    </lineage>
</organism>
<dbReference type="GO" id="GO:0010468">
    <property type="term" value="P:regulation of gene expression"/>
    <property type="evidence" value="ECO:0007669"/>
    <property type="project" value="InterPro"/>
</dbReference>
<dbReference type="eggNOG" id="KOG1020">
    <property type="taxonomic scope" value="Eukaryota"/>
</dbReference>
<sequence>MWRIRKRKKFRTNLGEVTFTAPPFSVHLRSIYLEICVYIGCHSDFSRSEITVGRLPGCYWFCLHQALRLHMLVESLKSVYLNRLLEPSVPLRLKVQVLNNIETYLQEEEIRMIKEDQQWSMTSKKENLKEMGDVTSGMEDRRGPEVALVSAPIWAT</sequence>
<reference evidence="1 2" key="1">
    <citation type="journal article" date="2011" name="Science">
        <title>The ecoresponsive genome of Daphnia pulex.</title>
        <authorList>
            <person name="Colbourne J.K."/>
            <person name="Pfrender M.E."/>
            <person name="Gilbert D."/>
            <person name="Thomas W.K."/>
            <person name="Tucker A."/>
            <person name="Oakley T.H."/>
            <person name="Tokishita S."/>
            <person name="Aerts A."/>
            <person name="Arnold G.J."/>
            <person name="Basu M.K."/>
            <person name="Bauer D.J."/>
            <person name="Caceres C.E."/>
            <person name="Carmel L."/>
            <person name="Casola C."/>
            <person name="Choi J.H."/>
            <person name="Detter J.C."/>
            <person name="Dong Q."/>
            <person name="Dusheyko S."/>
            <person name="Eads B.D."/>
            <person name="Frohlich T."/>
            <person name="Geiler-Samerotte K.A."/>
            <person name="Gerlach D."/>
            <person name="Hatcher P."/>
            <person name="Jogdeo S."/>
            <person name="Krijgsveld J."/>
            <person name="Kriventseva E.V."/>
            <person name="Kultz D."/>
            <person name="Laforsch C."/>
            <person name="Lindquist E."/>
            <person name="Lopez J."/>
            <person name="Manak J.R."/>
            <person name="Muller J."/>
            <person name="Pangilinan J."/>
            <person name="Patwardhan R.P."/>
            <person name="Pitluck S."/>
            <person name="Pritham E.J."/>
            <person name="Rechtsteiner A."/>
            <person name="Rho M."/>
            <person name="Rogozin I.B."/>
            <person name="Sakarya O."/>
            <person name="Salamov A."/>
            <person name="Schaack S."/>
            <person name="Shapiro H."/>
            <person name="Shiga Y."/>
            <person name="Skalitzky C."/>
            <person name="Smith Z."/>
            <person name="Souvorov A."/>
            <person name="Sung W."/>
            <person name="Tang Z."/>
            <person name="Tsuchiya D."/>
            <person name="Tu H."/>
            <person name="Vos H."/>
            <person name="Wang M."/>
            <person name="Wolf Y.I."/>
            <person name="Yamagata H."/>
            <person name="Yamada T."/>
            <person name="Ye Y."/>
            <person name="Shaw J.R."/>
            <person name="Andrews J."/>
            <person name="Crease T.J."/>
            <person name="Tang H."/>
            <person name="Lucas S.M."/>
            <person name="Robertson H.M."/>
            <person name="Bork P."/>
            <person name="Koonin E.V."/>
            <person name="Zdobnov E.M."/>
            <person name="Grigoriev I.V."/>
            <person name="Lynch M."/>
            <person name="Boore J.L."/>
        </authorList>
    </citation>
    <scope>NUCLEOTIDE SEQUENCE [LARGE SCALE GENOMIC DNA]</scope>
</reference>
<dbReference type="STRING" id="6669.E9HJ28"/>
<proteinExistence type="predicted"/>
<evidence type="ECO:0000313" key="2">
    <source>
        <dbReference type="Proteomes" id="UP000000305"/>
    </source>
</evidence>
<dbReference type="PANTHER" id="PTHR21704">
    <property type="entry name" value="NIPPED-B-LIKE PROTEIN DELANGIN SCC2-RELATED"/>
    <property type="match status" value="1"/>
</dbReference>
<dbReference type="KEGG" id="dpx:DAPPUDRAFT_114730"/>
<gene>
    <name evidence="1" type="ORF">DAPPUDRAFT_114730</name>
</gene>
<evidence type="ECO:0000313" key="1">
    <source>
        <dbReference type="EMBL" id="EFX68268.1"/>
    </source>
</evidence>
<accession>E9HJ28</accession>
<keyword evidence="2" id="KW-1185">Reference proteome</keyword>
<dbReference type="HOGENOM" id="CLU_1688516_0_0_1"/>
<protein>
    <submittedName>
        <fullName evidence="1">Uncharacterized protein</fullName>
    </submittedName>
</protein>
<dbReference type="PANTHER" id="PTHR21704:SF18">
    <property type="entry name" value="NIPPED-B-LIKE PROTEIN"/>
    <property type="match status" value="1"/>
</dbReference>
<dbReference type="AlphaFoldDB" id="E9HJ28"/>
<dbReference type="EMBL" id="GL732659">
    <property type="protein sequence ID" value="EFX68268.1"/>
    <property type="molecule type" value="Genomic_DNA"/>
</dbReference>
<dbReference type="OrthoDB" id="418242at2759"/>
<dbReference type="GO" id="GO:0140588">
    <property type="term" value="P:chromatin looping"/>
    <property type="evidence" value="ECO:0007669"/>
    <property type="project" value="InterPro"/>
</dbReference>